<keyword evidence="1" id="KW-0812">Transmembrane</keyword>
<protein>
    <submittedName>
        <fullName evidence="2">Uncharacterized protein</fullName>
    </submittedName>
</protein>
<name>A0A2A2J2H9_9BILA</name>
<dbReference type="AlphaFoldDB" id="A0A2A2J2H9"/>
<organism evidence="2 3">
    <name type="scientific">Diploscapter pachys</name>
    <dbReference type="NCBI Taxonomy" id="2018661"/>
    <lineage>
        <taxon>Eukaryota</taxon>
        <taxon>Metazoa</taxon>
        <taxon>Ecdysozoa</taxon>
        <taxon>Nematoda</taxon>
        <taxon>Chromadorea</taxon>
        <taxon>Rhabditida</taxon>
        <taxon>Rhabditina</taxon>
        <taxon>Rhabditomorpha</taxon>
        <taxon>Rhabditoidea</taxon>
        <taxon>Rhabditidae</taxon>
        <taxon>Diploscapter</taxon>
    </lineage>
</organism>
<feature type="transmembrane region" description="Helical" evidence="1">
    <location>
        <begin position="45"/>
        <end position="66"/>
    </location>
</feature>
<dbReference type="Proteomes" id="UP000218231">
    <property type="component" value="Unassembled WGS sequence"/>
</dbReference>
<proteinExistence type="predicted"/>
<evidence type="ECO:0000313" key="2">
    <source>
        <dbReference type="EMBL" id="PAV55817.1"/>
    </source>
</evidence>
<reference evidence="2 3" key="1">
    <citation type="journal article" date="2017" name="Curr. Biol.">
        <title>Genome architecture and evolution of a unichromosomal asexual nematode.</title>
        <authorList>
            <person name="Fradin H."/>
            <person name="Zegar C."/>
            <person name="Gutwein M."/>
            <person name="Lucas J."/>
            <person name="Kovtun M."/>
            <person name="Corcoran D."/>
            <person name="Baugh L.R."/>
            <person name="Kiontke K."/>
            <person name="Gunsalus K."/>
            <person name="Fitch D.H."/>
            <person name="Piano F."/>
        </authorList>
    </citation>
    <scope>NUCLEOTIDE SEQUENCE [LARGE SCALE GENOMIC DNA]</scope>
    <source>
        <strain evidence="2">PF1309</strain>
    </source>
</reference>
<keyword evidence="3" id="KW-1185">Reference proteome</keyword>
<evidence type="ECO:0000256" key="1">
    <source>
        <dbReference type="SAM" id="Phobius"/>
    </source>
</evidence>
<comment type="caution">
    <text evidence="2">The sequence shown here is derived from an EMBL/GenBank/DDBJ whole genome shotgun (WGS) entry which is preliminary data.</text>
</comment>
<feature type="transmembrane region" description="Helical" evidence="1">
    <location>
        <begin position="73"/>
        <end position="93"/>
    </location>
</feature>
<sequence length="171" mass="19318">MWGPQQLPNFNSYMDILISYKAIFYDDTSEENCNIYSSTRSGFGYLAGFTLLILVFYIIVVICLIAKTHSRPFHVAIMTIFIGGDFIMMTLMASRKRLNSSCIMYRKAGIDLARQTVGTCALETCNGVLISIGAYLCCTWITTTTRASEDRSTIFVNLRCSYFHLLRLSCT</sequence>
<keyword evidence="1" id="KW-1133">Transmembrane helix</keyword>
<evidence type="ECO:0000313" key="3">
    <source>
        <dbReference type="Proteomes" id="UP000218231"/>
    </source>
</evidence>
<accession>A0A2A2J2H9</accession>
<keyword evidence="1" id="KW-0472">Membrane</keyword>
<gene>
    <name evidence="2" type="ORF">WR25_07158</name>
</gene>
<dbReference type="EMBL" id="LIAE01010747">
    <property type="protein sequence ID" value="PAV55817.1"/>
    <property type="molecule type" value="Genomic_DNA"/>
</dbReference>